<keyword evidence="2" id="KW-1185">Reference proteome</keyword>
<dbReference type="RefSeq" id="XP_029119611.1">
    <property type="nucleotide sequence ID" value="XM_029263778.1"/>
</dbReference>
<sequence>MATPAKNAGQAAAAGAAEPVEERSFQSAVTAAPPPENASGDGDGRPISSVLFIIAMQMEALPLINKFHLSEDIDGSLFPKGVPWVRYHGIYKELQ</sequence>
<protein>
    <submittedName>
        <fullName evidence="3">5'-methylthioadenosine/S-adenosylhomocysteine nucleosidase 1</fullName>
    </submittedName>
</protein>
<evidence type="ECO:0000313" key="3">
    <source>
        <dbReference type="RefSeq" id="XP_029119611.1"/>
    </source>
</evidence>
<dbReference type="PANTHER" id="PTHR46994:SF1">
    <property type="entry name" value="5'-METHYLTHIOADENOSINE NUCLEOSIDASE"/>
    <property type="match status" value="1"/>
</dbReference>
<accession>A0A8N4F3F5</accession>
<evidence type="ECO:0000256" key="1">
    <source>
        <dbReference type="SAM" id="MobiDB-lite"/>
    </source>
</evidence>
<dbReference type="GO" id="GO:0008930">
    <property type="term" value="F:methylthioadenosine nucleosidase activity"/>
    <property type="evidence" value="ECO:0007669"/>
    <property type="project" value="InterPro"/>
</dbReference>
<dbReference type="InterPro" id="IPR044580">
    <property type="entry name" value="MTAN"/>
</dbReference>
<dbReference type="AlphaFoldDB" id="A0A8N4F3F5"/>
<proteinExistence type="predicted"/>
<reference evidence="3" key="1">
    <citation type="submission" date="2025-08" db="UniProtKB">
        <authorList>
            <consortium name="RefSeq"/>
        </authorList>
    </citation>
    <scope>IDENTIFICATION</scope>
</reference>
<gene>
    <name evidence="3" type="primary">LOC105042364</name>
</gene>
<feature type="compositionally biased region" description="Low complexity" evidence="1">
    <location>
        <begin position="1"/>
        <end position="17"/>
    </location>
</feature>
<name>A0A8N4F3F5_ELAGV</name>
<dbReference type="OrthoDB" id="1737527at2759"/>
<feature type="region of interest" description="Disordered" evidence="1">
    <location>
        <begin position="1"/>
        <end position="44"/>
    </location>
</feature>
<evidence type="ECO:0000313" key="2">
    <source>
        <dbReference type="Proteomes" id="UP000504607"/>
    </source>
</evidence>
<feature type="non-terminal residue" evidence="3">
    <location>
        <position position="95"/>
    </location>
</feature>
<dbReference type="PANTHER" id="PTHR46994">
    <property type="entry name" value="5'-METHYLTHIOADENOSINE/S-ADENOSYLHOMOCYSTEINE NUCLEOSIDASE 1"/>
    <property type="match status" value="1"/>
</dbReference>
<dbReference type="GO" id="GO:0019509">
    <property type="term" value="P:L-methionine salvage from methylthioadenosine"/>
    <property type="evidence" value="ECO:0007669"/>
    <property type="project" value="InterPro"/>
</dbReference>
<organism evidence="2 3">
    <name type="scientific">Elaeis guineensis var. tenera</name>
    <name type="common">Oil palm</name>
    <dbReference type="NCBI Taxonomy" id="51953"/>
    <lineage>
        <taxon>Eukaryota</taxon>
        <taxon>Viridiplantae</taxon>
        <taxon>Streptophyta</taxon>
        <taxon>Embryophyta</taxon>
        <taxon>Tracheophyta</taxon>
        <taxon>Spermatophyta</taxon>
        <taxon>Magnoliopsida</taxon>
        <taxon>Liliopsida</taxon>
        <taxon>Arecaceae</taxon>
        <taxon>Arecoideae</taxon>
        <taxon>Cocoseae</taxon>
        <taxon>Elaeidinae</taxon>
        <taxon>Elaeis</taxon>
    </lineage>
</organism>
<dbReference type="Proteomes" id="UP000504607">
    <property type="component" value="Chromosome 3"/>
</dbReference>